<comment type="caution">
    <text evidence="2">The sequence shown here is derived from an EMBL/GenBank/DDBJ whole genome shotgun (WGS) entry which is preliminary data.</text>
</comment>
<evidence type="ECO:0000256" key="1">
    <source>
        <dbReference type="SAM" id="MobiDB-lite"/>
    </source>
</evidence>
<dbReference type="EMBL" id="JAPDMQ010000008">
    <property type="protein sequence ID" value="KAK0540758.1"/>
    <property type="molecule type" value="Genomic_DNA"/>
</dbReference>
<reference evidence="2" key="1">
    <citation type="journal article" date="2023" name="PhytoFront">
        <title>Draft Genome Resources of Seven Strains of Tilletia horrida, Causal Agent of Kernel Smut of Rice.</title>
        <authorList>
            <person name="Khanal S."/>
            <person name="Antony Babu S."/>
            <person name="Zhou X.G."/>
        </authorList>
    </citation>
    <scope>NUCLEOTIDE SEQUENCE</scope>
    <source>
        <strain evidence="2">TX3</strain>
    </source>
</reference>
<feature type="compositionally biased region" description="Basic and acidic residues" evidence="1">
    <location>
        <begin position="459"/>
        <end position="468"/>
    </location>
</feature>
<dbReference type="Proteomes" id="UP001176521">
    <property type="component" value="Unassembled WGS sequence"/>
</dbReference>
<evidence type="ECO:0000313" key="3">
    <source>
        <dbReference type="Proteomes" id="UP001176521"/>
    </source>
</evidence>
<dbReference type="AlphaFoldDB" id="A0AAN6GM29"/>
<feature type="compositionally biased region" description="Pro residues" evidence="1">
    <location>
        <begin position="325"/>
        <end position="342"/>
    </location>
</feature>
<feature type="compositionally biased region" description="Low complexity" evidence="1">
    <location>
        <begin position="213"/>
        <end position="244"/>
    </location>
</feature>
<feature type="region of interest" description="Disordered" evidence="1">
    <location>
        <begin position="440"/>
        <end position="468"/>
    </location>
</feature>
<organism evidence="2 3">
    <name type="scientific">Tilletia horrida</name>
    <dbReference type="NCBI Taxonomy" id="155126"/>
    <lineage>
        <taxon>Eukaryota</taxon>
        <taxon>Fungi</taxon>
        <taxon>Dikarya</taxon>
        <taxon>Basidiomycota</taxon>
        <taxon>Ustilaginomycotina</taxon>
        <taxon>Exobasidiomycetes</taxon>
        <taxon>Tilletiales</taxon>
        <taxon>Tilletiaceae</taxon>
        <taxon>Tilletia</taxon>
    </lineage>
</organism>
<evidence type="ECO:0000313" key="2">
    <source>
        <dbReference type="EMBL" id="KAK0540758.1"/>
    </source>
</evidence>
<accession>A0AAN6GM29</accession>
<sequence length="468" mass="49848">MKRVRLSISSSTLVRVSATTTPVAAAGRTAGVSTSAPQPAAAAQQHHRHRDFFTPHYPPLSSLQRADGRHTHLNSRSNEDDSDNSNSSNEKPSHDEHGRLTEHEYQVRLGRAIQLLRATLPDFMAVGLADYPPSPPTAHSIPLLDPLALVRLAPSLGLRRSARGRGAAAQVAYDTEEAGAFGSIYHPDVLFEFMPSLSGPSSASEDGAAPGEAGASTTPSAAGSSSSSSSPSTSTSQQSSSSTSNNISAEHPHPDELEGRPSFSFSGRTLYLASAHVLRHTLKALFSEPHVALERLHLVRAGGRGGSQYSGGWQSRGECADEPHTPPPLPGEQPPRPSPSGPEPKTGGAAAAADELIARLTFSGLARVTHQPHEYTVLFRYTLDRATGQIVRHRVERIQPEVGRSLWTGLSLAWFRLAPHMYPGSVVHCGLSPAYDPPPAPAPLPVPATQHARAGLDAQMRRARTDSR</sequence>
<feature type="compositionally biased region" description="Basic and acidic residues" evidence="1">
    <location>
        <begin position="250"/>
        <end position="259"/>
    </location>
</feature>
<feature type="region of interest" description="Disordered" evidence="1">
    <location>
        <begin position="200"/>
        <end position="261"/>
    </location>
</feature>
<feature type="compositionally biased region" description="Basic and acidic residues" evidence="1">
    <location>
        <begin position="91"/>
        <end position="100"/>
    </location>
</feature>
<keyword evidence="3" id="KW-1185">Reference proteome</keyword>
<gene>
    <name evidence="2" type="ORF">OC842_000327</name>
</gene>
<feature type="region of interest" description="Disordered" evidence="1">
    <location>
        <begin position="27"/>
        <end position="100"/>
    </location>
</feature>
<protein>
    <submittedName>
        <fullName evidence="2">Uncharacterized protein</fullName>
    </submittedName>
</protein>
<feature type="region of interest" description="Disordered" evidence="1">
    <location>
        <begin position="304"/>
        <end position="350"/>
    </location>
</feature>
<proteinExistence type="predicted"/>
<name>A0AAN6GM29_9BASI</name>